<reference evidence="1" key="1">
    <citation type="submission" date="2019-08" db="EMBL/GenBank/DDBJ databases">
        <authorList>
            <person name="Kucharzyk K."/>
            <person name="Murdoch R.W."/>
            <person name="Higgins S."/>
            <person name="Loffler F."/>
        </authorList>
    </citation>
    <scope>NUCLEOTIDE SEQUENCE</scope>
</reference>
<dbReference type="AlphaFoldDB" id="A0A644USR6"/>
<gene>
    <name evidence="1" type="ORF">SDC9_27848</name>
</gene>
<protein>
    <submittedName>
        <fullName evidence="1">Uncharacterized protein</fullName>
    </submittedName>
</protein>
<sequence length="68" mass="8268">MINIDHLQKLKGKDYKIIFANKYIHKNSYCSLLHERLLDYVEIVSVEEKLREISIYLKEKNNINPKRY</sequence>
<organism evidence="1">
    <name type="scientific">bioreactor metagenome</name>
    <dbReference type="NCBI Taxonomy" id="1076179"/>
    <lineage>
        <taxon>unclassified sequences</taxon>
        <taxon>metagenomes</taxon>
        <taxon>ecological metagenomes</taxon>
    </lineage>
</organism>
<comment type="caution">
    <text evidence="1">The sequence shown here is derived from an EMBL/GenBank/DDBJ whole genome shotgun (WGS) entry which is preliminary data.</text>
</comment>
<name>A0A644USR6_9ZZZZ</name>
<dbReference type="EMBL" id="VSSQ01000156">
    <property type="protein sequence ID" value="MPL81914.1"/>
    <property type="molecule type" value="Genomic_DNA"/>
</dbReference>
<accession>A0A644USR6</accession>
<evidence type="ECO:0000313" key="1">
    <source>
        <dbReference type="EMBL" id="MPL81914.1"/>
    </source>
</evidence>
<proteinExistence type="predicted"/>